<proteinExistence type="predicted"/>
<evidence type="ECO:0000313" key="2">
    <source>
        <dbReference type="Proteomes" id="UP000581688"/>
    </source>
</evidence>
<dbReference type="EMBL" id="JACHGH010000001">
    <property type="protein sequence ID" value="MBB6451625.1"/>
    <property type="molecule type" value="Genomic_DNA"/>
</dbReference>
<reference evidence="1 2" key="1">
    <citation type="submission" date="2020-08" db="EMBL/GenBank/DDBJ databases">
        <title>Genomic Encyclopedia of Type Strains, Phase IV (KMG-IV): sequencing the most valuable type-strain genomes for metagenomic binning, comparative biology and taxonomic classification.</title>
        <authorList>
            <person name="Goeker M."/>
        </authorList>
    </citation>
    <scope>NUCLEOTIDE SEQUENCE [LARGE SCALE GENOMIC DNA]</scope>
    <source>
        <strain evidence="1 2">DSM 19612</strain>
    </source>
</reference>
<dbReference type="AlphaFoldDB" id="A0A841Q1H5"/>
<gene>
    <name evidence="1" type="ORF">HNQ94_000046</name>
</gene>
<comment type="caution">
    <text evidence="1">The sequence shown here is derived from an EMBL/GenBank/DDBJ whole genome shotgun (WGS) entry which is preliminary data.</text>
</comment>
<sequence>MSAINLWNWRYEISLYPEMKRQVENEVYKLQPEYKNLYINLINYYYSFISFDIILNALEPSTTKNFNELGFDELSILRKKIKYIPTLIRKNQKRRMEYVCEINPQFSEILNDLFKQGCRQTKNLDYSYPFKIMFGKYFNEILSYTQQLEKLQKNEKQEKIHSSKLMEFINSTIKKATNDLNLHKRFGEYSNLEYKIEITERNGGYAEWWARELSDEDKDKLVIIKNQNTLNKDDLELTLYHEVYPGHGHFYDAARRQRKHPFFDHGALCLIEGWATYCEWNTVNSDYASYLRSNAGAYFKLLDRGKDIDELLYELFKKQLKHNTEKQALYAITYFSEYPGFNESYFMGAYWLDYKINIGDFSNPVDFLEFLSVKPWGDFFALW</sequence>
<keyword evidence="2" id="KW-1185">Reference proteome</keyword>
<evidence type="ECO:0008006" key="3">
    <source>
        <dbReference type="Google" id="ProtNLM"/>
    </source>
</evidence>
<name>A0A841Q1H5_9BACI</name>
<accession>A0A841Q1H5</accession>
<organism evidence="1 2">
    <name type="scientific">Salirhabdus euzebyi</name>
    <dbReference type="NCBI Taxonomy" id="394506"/>
    <lineage>
        <taxon>Bacteria</taxon>
        <taxon>Bacillati</taxon>
        <taxon>Bacillota</taxon>
        <taxon>Bacilli</taxon>
        <taxon>Bacillales</taxon>
        <taxon>Bacillaceae</taxon>
        <taxon>Salirhabdus</taxon>
    </lineage>
</organism>
<dbReference type="RefSeq" id="WP_174496255.1">
    <property type="nucleotide sequence ID" value="NZ_CADDWK010000007.1"/>
</dbReference>
<protein>
    <recommendedName>
        <fullName evidence="3">DUF885 family protein</fullName>
    </recommendedName>
</protein>
<dbReference type="Proteomes" id="UP000581688">
    <property type="component" value="Unassembled WGS sequence"/>
</dbReference>
<evidence type="ECO:0000313" key="1">
    <source>
        <dbReference type="EMBL" id="MBB6451625.1"/>
    </source>
</evidence>